<dbReference type="PROSITE" id="PS51118">
    <property type="entry name" value="HTH_HXLR"/>
    <property type="match status" value="1"/>
</dbReference>
<keyword evidence="3" id="KW-0804">Transcription</keyword>
<dbReference type="OrthoDB" id="9797599at2"/>
<sequence>MHTFNGKEYPCCTSLTMGVIGGKWKTVILFHLIGRTLRYNELRKEIPMVTERTLSLQLKTLEEDGIIKRKVYTSKPPLKVEYSLTNFGETLIPLIHSISDWGASVVENSTN</sequence>
<dbReference type="HOGENOM" id="CLU_111585_5_1_10"/>
<organism evidence="5 6">
    <name type="scientific">Polaribacter irgensii 23-P</name>
    <dbReference type="NCBI Taxonomy" id="313594"/>
    <lineage>
        <taxon>Bacteria</taxon>
        <taxon>Pseudomonadati</taxon>
        <taxon>Bacteroidota</taxon>
        <taxon>Flavobacteriia</taxon>
        <taxon>Flavobacteriales</taxon>
        <taxon>Flavobacteriaceae</taxon>
    </lineage>
</organism>
<evidence type="ECO:0000256" key="2">
    <source>
        <dbReference type="ARBA" id="ARBA00023125"/>
    </source>
</evidence>
<dbReference type="AlphaFoldDB" id="A4C158"/>
<keyword evidence="2" id="KW-0238">DNA-binding</keyword>
<gene>
    <name evidence="5" type="ORF">PI23P_11027</name>
</gene>
<name>A4C158_9FLAO</name>
<reference evidence="5 6" key="1">
    <citation type="submission" date="2006-02" db="EMBL/GenBank/DDBJ databases">
        <authorList>
            <person name="Murray A."/>
            <person name="Staley J."/>
            <person name="Ferriera S."/>
            <person name="Johnson J."/>
            <person name="Kravitz S."/>
            <person name="Halpern A."/>
            <person name="Remington K."/>
            <person name="Beeson K."/>
            <person name="Tran B."/>
            <person name="Rogers Y.-H."/>
            <person name="Friedman R."/>
            <person name="Venter J.C."/>
        </authorList>
    </citation>
    <scope>NUCLEOTIDE SEQUENCE [LARGE SCALE GENOMIC DNA]</scope>
    <source>
        <strain evidence="5 6">23-P</strain>
    </source>
</reference>
<dbReference type="InterPro" id="IPR002577">
    <property type="entry name" value="HTH_HxlR"/>
</dbReference>
<comment type="caution">
    <text evidence="5">The sequence shown here is derived from an EMBL/GenBank/DDBJ whole genome shotgun (WGS) entry which is preliminary data.</text>
</comment>
<evidence type="ECO:0000256" key="1">
    <source>
        <dbReference type="ARBA" id="ARBA00023015"/>
    </source>
</evidence>
<dbReference type="RefSeq" id="WP_004570821.1">
    <property type="nucleotide sequence ID" value="NZ_CH724148.1"/>
</dbReference>
<dbReference type="Gene3D" id="1.10.10.10">
    <property type="entry name" value="Winged helix-like DNA-binding domain superfamily/Winged helix DNA-binding domain"/>
    <property type="match status" value="1"/>
</dbReference>
<protein>
    <submittedName>
        <fullName evidence="5">Predicted transcriptional regulator</fullName>
    </submittedName>
</protein>
<evidence type="ECO:0000256" key="3">
    <source>
        <dbReference type="ARBA" id="ARBA00023163"/>
    </source>
</evidence>
<dbReference type="GO" id="GO:0003677">
    <property type="term" value="F:DNA binding"/>
    <property type="evidence" value="ECO:0007669"/>
    <property type="project" value="UniProtKB-KW"/>
</dbReference>
<evidence type="ECO:0000313" key="6">
    <source>
        <dbReference type="Proteomes" id="UP000003053"/>
    </source>
</evidence>
<evidence type="ECO:0000259" key="4">
    <source>
        <dbReference type="PROSITE" id="PS51118"/>
    </source>
</evidence>
<evidence type="ECO:0000313" key="5">
    <source>
        <dbReference type="EMBL" id="EAR11861.1"/>
    </source>
</evidence>
<keyword evidence="1" id="KW-0805">Transcription regulation</keyword>
<dbReference type="SUPFAM" id="SSF46785">
    <property type="entry name" value="Winged helix' DNA-binding domain"/>
    <property type="match status" value="1"/>
</dbReference>
<dbReference type="eggNOG" id="COG1733">
    <property type="taxonomic scope" value="Bacteria"/>
</dbReference>
<dbReference type="EMBL" id="AAOG01000003">
    <property type="protein sequence ID" value="EAR11861.1"/>
    <property type="molecule type" value="Genomic_DNA"/>
</dbReference>
<proteinExistence type="predicted"/>
<dbReference type="Pfam" id="PF01638">
    <property type="entry name" value="HxlR"/>
    <property type="match status" value="1"/>
</dbReference>
<dbReference type="Proteomes" id="UP000003053">
    <property type="component" value="Unassembled WGS sequence"/>
</dbReference>
<dbReference type="PANTHER" id="PTHR33204">
    <property type="entry name" value="TRANSCRIPTIONAL REGULATOR, MARR FAMILY"/>
    <property type="match status" value="1"/>
</dbReference>
<dbReference type="InterPro" id="IPR036390">
    <property type="entry name" value="WH_DNA-bd_sf"/>
</dbReference>
<feature type="domain" description="HTH hxlR-type" evidence="4">
    <location>
        <begin position="11"/>
        <end position="110"/>
    </location>
</feature>
<accession>A4C158</accession>
<keyword evidence="6" id="KW-1185">Reference proteome</keyword>
<dbReference type="PANTHER" id="PTHR33204:SF29">
    <property type="entry name" value="TRANSCRIPTIONAL REGULATOR"/>
    <property type="match status" value="1"/>
</dbReference>
<dbReference type="InterPro" id="IPR036388">
    <property type="entry name" value="WH-like_DNA-bd_sf"/>
</dbReference>